<dbReference type="EMBL" id="JAQOMS010000002">
    <property type="protein sequence ID" value="MDC2889827.1"/>
    <property type="molecule type" value="Genomic_DNA"/>
</dbReference>
<comment type="caution">
    <text evidence="1">The sequence shown here is derived from an EMBL/GenBank/DDBJ whole genome shotgun (WGS) entry which is preliminary data.</text>
</comment>
<evidence type="ECO:0000313" key="2">
    <source>
        <dbReference type="Proteomes" id="UP001528411"/>
    </source>
</evidence>
<name>A0ABT5FE73_9GAMM</name>
<reference evidence="1 2" key="1">
    <citation type="submission" date="2023-01" db="EMBL/GenBank/DDBJ databases">
        <title>Psychrosphaera sp. nov., isolated from marine algae.</title>
        <authorList>
            <person name="Bayburt H."/>
            <person name="Choi B.J."/>
            <person name="Kim J.M."/>
            <person name="Choi D.G."/>
            <person name="Jeon C.O."/>
        </authorList>
    </citation>
    <scope>NUCLEOTIDE SEQUENCE [LARGE SCALE GENOMIC DNA]</scope>
    <source>
        <strain evidence="1 2">G1-22</strain>
    </source>
</reference>
<proteinExistence type="predicted"/>
<dbReference type="SUPFAM" id="SSF103642">
    <property type="entry name" value="Sec-C motif"/>
    <property type="match status" value="1"/>
</dbReference>
<dbReference type="Proteomes" id="UP001528411">
    <property type="component" value="Unassembled WGS sequence"/>
</dbReference>
<sequence>MSDKFFFKGRQDARQKHIKYGYEGKLYNKPSSKKLPLQLIVTSETRKAEVTKLATEAQMYVDITVDLSEGAVESIAELTTLLNKAETVKVDKLPGRNDPCVCGSGQKYKKCCG</sequence>
<dbReference type="InterPro" id="IPR004027">
    <property type="entry name" value="SEC_C_motif"/>
</dbReference>
<accession>A0ABT5FE73</accession>
<keyword evidence="2" id="KW-1185">Reference proteome</keyword>
<dbReference type="NCBIfam" id="TIGR04102">
    <property type="entry name" value="SWIM_PBPRA1643"/>
    <property type="match status" value="1"/>
</dbReference>
<protein>
    <submittedName>
        <fullName evidence="1">SEC-C metal-binding domain-containing protein</fullName>
    </submittedName>
</protein>
<dbReference type="InterPro" id="IPR026368">
    <property type="entry name" value="SWIM_PBPRA1643"/>
</dbReference>
<dbReference type="Pfam" id="PF02810">
    <property type="entry name" value="SEC-C"/>
    <property type="match status" value="1"/>
</dbReference>
<dbReference type="RefSeq" id="WP_272181178.1">
    <property type="nucleotide sequence ID" value="NZ_JAQOMS010000002.1"/>
</dbReference>
<organism evidence="1 2">
    <name type="scientific">Psychrosphaera algicola</name>
    <dbReference type="NCBI Taxonomy" id="3023714"/>
    <lineage>
        <taxon>Bacteria</taxon>
        <taxon>Pseudomonadati</taxon>
        <taxon>Pseudomonadota</taxon>
        <taxon>Gammaproteobacteria</taxon>
        <taxon>Alteromonadales</taxon>
        <taxon>Pseudoalteromonadaceae</taxon>
        <taxon>Psychrosphaera</taxon>
    </lineage>
</organism>
<dbReference type="Gene3D" id="3.10.450.50">
    <property type="match status" value="1"/>
</dbReference>
<gene>
    <name evidence="1" type="ORF">PN838_14915</name>
</gene>
<evidence type="ECO:0000313" key="1">
    <source>
        <dbReference type="EMBL" id="MDC2889827.1"/>
    </source>
</evidence>